<keyword evidence="2" id="KW-1185">Reference proteome</keyword>
<proteinExistence type="predicted"/>
<dbReference type="Pfam" id="PF10300">
    <property type="entry name" value="Iml2-TPR_39"/>
    <property type="match status" value="1"/>
</dbReference>
<dbReference type="GO" id="GO:0005634">
    <property type="term" value="C:nucleus"/>
    <property type="evidence" value="ECO:0007669"/>
    <property type="project" value="TreeGrafter"/>
</dbReference>
<protein>
    <recommendedName>
        <fullName evidence="3">Mitochondrial outer membrane protein IML2</fullName>
    </recommendedName>
</protein>
<dbReference type="AlphaFoldDB" id="A0A0D7A6V8"/>
<dbReference type="PANTHER" id="PTHR31859">
    <property type="entry name" value="TETRATRICOPEPTIDE REPEAT PROTEIN 39 FAMILY MEMBER"/>
    <property type="match status" value="1"/>
</dbReference>
<gene>
    <name evidence="1" type="ORF">FISHEDRAFT_66458</name>
</gene>
<dbReference type="PANTHER" id="PTHR31859:SF1">
    <property type="entry name" value="TETRATRICOPEPTIDE REPEAT PROTEIN 39C"/>
    <property type="match status" value="1"/>
</dbReference>
<dbReference type="InterPro" id="IPR011990">
    <property type="entry name" value="TPR-like_helical_dom_sf"/>
</dbReference>
<sequence>MADTSIAALASATQGFDHIFSNDIQNAKSVFASASSPYHSLGLGACTFLEAALGMETNLMADASRRLSDAESGAKREAINAKKSKKSSSVHPGLEWEVVASDATLLLGLTHALSETYVGYLQCIANSKFAKLYKAVFPHGLDGHETTVNPHALSRALSGSTPNLLAPPRPRASLFGLWGVRGEASPVSAIPTPVSPITPSRFTSSVDELIHSGTAFGYGLFNLVFSLLPRRLRSVVGLFGYKHDRKLALRALAVSSRMGDIHGVFAGLVLMTYYGVVLLLSGYQAQEARILREYGATVDRITARYPEGALWILNRAKILRMAYHPDAAITVLQDGLSPQRQHTFKEADMMLIFELAWTLLSQRRYAESAEMFMRITEVNSWSHATYYFIAGGCFVALANEAIDASERETHIQKAQSLFDAIPQLIAKRKISGKDLPTEVFIKKQLQFYKDKQRRRSGDEKEFARAMSISPCEAIGIFWNTHTRISRAVAEAHLKTWTCLTPLSDAPEMQSSSSAAPDLDTPDERALGALLMGIVYRTIKDIKVSTWTGGVACFELAVLELKECESRTRVRGEQNADARALWKKAVFAATAHLDTAYALATHSVDLSSRLDSRIEMLRDEIGSAKEKAGL</sequence>
<dbReference type="GO" id="GO:0005741">
    <property type="term" value="C:mitochondrial outer membrane"/>
    <property type="evidence" value="ECO:0007669"/>
    <property type="project" value="TreeGrafter"/>
</dbReference>
<reference evidence="1 2" key="1">
    <citation type="journal article" date="2015" name="Fungal Genet. Biol.">
        <title>Evolution of novel wood decay mechanisms in Agaricales revealed by the genome sequences of Fistulina hepatica and Cylindrobasidium torrendii.</title>
        <authorList>
            <person name="Floudas D."/>
            <person name="Held B.W."/>
            <person name="Riley R."/>
            <person name="Nagy L.G."/>
            <person name="Koehler G."/>
            <person name="Ransdell A.S."/>
            <person name="Younus H."/>
            <person name="Chow J."/>
            <person name="Chiniquy J."/>
            <person name="Lipzen A."/>
            <person name="Tritt A."/>
            <person name="Sun H."/>
            <person name="Haridas S."/>
            <person name="LaButti K."/>
            <person name="Ohm R.A."/>
            <person name="Kues U."/>
            <person name="Blanchette R.A."/>
            <person name="Grigoriev I.V."/>
            <person name="Minto R.E."/>
            <person name="Hibbett D.S."/>
        </authorList>
    </citation>
    <scope>NUCLEOTIDE SEQUENCE [LARGE SCALE GENOMIC DNA]</scope>
    <source>
        <strain evidence="1 2">ATCC 64428</strain>
    </source>
</reference>
<dbReference type="SUPFAM" id="SSF48452">
    <property type="entry name" value="TPR-like"/>
    <property type="match status" value="1"/>
</dbReference>
<dbReference type="OrthoDB" id="2154985at2759"/>
<dbReference type="EMBL" id="KN882031">
    <property type="protein sequence ID" value="KIY46455.1"/>
    <property type="molecule type" value="Genomic_DNA"/>
</dbReference>
<evidence type="ECO:0000313" key="1">
    <source>
        <dbReference type="EMBL" id="KIY46455.1"/>
    </source>
</evidence>
<name>A0A0D7A6V8_9AGAR</name>
<dbReference type="GO" id="GO:0005829">
    <property type="term" value="C:cytosol"/>
    <property type="evidence" value="ECO:0007669"/>
    <property type="project" value="TreeGrafter"/>
</dbReference>
<evidence type="ECO:0008006" key="3">
    <source>
        <dbReference type="Google" id="ProtNLM"/>
    </source>
</evidence>
<dbReference type="InterPro" id="IPR019412">
    <property type="entry name" value="IML2/TPR_39"/>
</dbReference>
<dbReference type="Proteomes" id="UP000054144">
    <property type="component" value="Unassembled WGS sequence"/>
</dbReference>
<evidence type="ECO:0000313" key="2">
    <source>
        <dbReference type="Proteomes" id="UP000054144"/>
    </source>
</evidence>
<organism evidence="1 2">
    <name type="scientific">Fistulina hepatica ATCC 64428</name>
    <dbReference type="NCBI Taxonomy" id="1128425"/>
    <lineage>
        <taxon>Eukaryota</taxon>
        <taxon>Fungi</taxon>
        <taxon>Dikarya</taxon>
        <taxon>Basidiomycota</taxon>
        <taxon>Agaricomycotina</taxon>
        <taxon>Agaricomycetes</taxon>
        <taxon>Agaricomycetidae</taxon>
        <taxon>Agaricales</taxon>
        <taxon>Fistulinaceae</taxon>
        <taxon>Fistulina</taxon>
    </lineage>
</organism>
<accession>A0A0D7A6V8</accession>